<evidence type="ECO:0000313" key="3">
    <source>
        <dbReference type="EMBL" id="MFC6760234.1"/>
    </source>
</evidence>
<sequence length="457" mass="46772">MIYKLMTGAVLALSVAVIPAERVEADAGDFIAGAIIGGIVGANANKQRRTTTKRRTYRKKSTRSSLPSTQEGKSIQASLNYFGFDAGTVDGQLGRKTSNAVSQYQAYLGYPVTGQLSAFEQNLLISSYNRAQAGGYAVQQQVAATPDGTRGLLKTYRAEMAGQSPAGNGAAPTTTIVVAPQQVPQVGATMAATAPAAPLSGMSALAAAVAPAPAPDAGTGGLPNFLGAGTQASLASHCNTVSLITNTNGGFTTLASMTDPNVALNEQFCLARTYAIAESEELVSQIQGFTPDQIAQQCAGFGPAMKDKVAALSLKPREAVVQDVSAFVLTTGMSPAQLQGTAKICLGVGYRTDNMDVAVGSALLLFTLGEGVYGELMGHHLSQGFGPAKRVDMAQSWYQAGLAAADSGAAAVFVPGQPERTELIRAAASRSGGVQGSALPTPQPASGSALPTFSISE</sequence>
<feature type="compositionally biased region" description="Polar residues" evidence="1">
    <location>
        <begin position="438"/>
        <end position="457"/>
    </location>
</feature>
<evidence type="ECO:0000313" key="4">
    <source>
        <dbReference type="Proteomes" id="UP001596353"/>
    </source>
</evidence>
<dbReference type="InterPro" id="IPR036365">
    <property type="entry name" value="PGBD-like_sf"/>
</dbReference>
<accession>A0ABW2B3F3</accession>
<gene>
    <name evidence="3" type="ORF">ACFQFQ_13220</name>
</gene>
<feature type="region of interest" description="Disordered" evidence="1">
    <location>
        <begin position="427"/>
        <end position="457"/>
    </location>
</feature>
<feature type="compositionally biased region" description="Basic residues" evidence="1">
    <location>
        <begin position="47"/>
        <end position="62"/>
    </location>
</feature>
<dbReference type="InterPro" id="IPR036366">
    <property type="entry name" value="PGBDSf"/>
</dbReference>
<keyword evidence="4" id="KW-1185">Reference proteome</keyword>
<proteinExistence type="predicted"/>
<dbReference type="EMBL" id="JBHSWG010000001">
    <property type="protein sequence ID" value="MFC6760234.1"/>
    <property type="molecule type" value="Genomic_DNA"/>
</dbReference>
<feature type="domain" description="Peptidoglycan binding-like" evidence="2">
    <location>
        <begin position="73"/>
        <end position="116"/>
    </location>
</feature>
<dbReference type="InterPro" id="IPR002477">
    <property type="entry name" value="Peptidoglycan-bd-like"/>
</dbReference>
<name>A0ABW2B3F3_9RHOB</name>
<dbReference type="Gene3D" id="1.10.101.10">
    <property type="entry name" value="PGBD-like superfamily/PGBD"/>
    <property type="match status" value="1"/>
</dbReference>
<organism evidence="3 4">
    <name type="scientific">Sulfitobacter porphyrae</name>
    <dbReference type="NCBI Taxonomy" id="1246864"/>
    <lineage>
        <taxon>Bacteria</taxon>
        <taxon>Pseudomonadati</taxon>
        <taxon>Pseudomonadota</taxon>
        <taxon>Alphaproteobacteria</taxon>
        <taxon>Rhodobacterales</taxon>
        <taxon>Roseobacteraceae</taxon>
        <taxon>Sulfitobacter</taxon>
    </lineage>
</organism>
<evidence type="ECO:0000259" key="2">
    <source>
        <dbReference type="Pfam" id="PF01471"/>
    </source>
</evidence>
<evidence type="ECO:0000256" key="1">
    <source>
        <dbReference type="SAM" id="MobiDB-lite"/>
    </source>
</evidence>
<comment type="caution">
    <text evidence="3">The sequence shown here is derived from an EMBL/GenBank/DDBJ whole genome shotgun (WGS) entry which is preliminary data.</text>
</comment>
<protein>
    <submittedName>
        <fullName evidence="3">Peptidoglycan-binding domain-containing protein</fullName>
    </submittedName>
</protein>
<dbReference type="Pfam" id="PF01471">
    <property type="entry name" value="PG_binding_1"/>
    <property type="match status" value="1"/>
</dbReference>
<feature type="region of interest" description="Disordered" evidence="1">
    <location>
        <begin position="47"/>
        <end position="72"/>
    </location>
</feature>
<dbReference type="SUPFAM" id="SSF47090">
    <property type="entry name" value="PGBD-like"/>
    <property type="match status" value="1"/>
</dbReference>
<reference evidence="4" key="1">
    <citation type="journal article" date="2019" name="Int. J. Syst. Evol. Microbiol.">
        <title>The Global Catalogue of Microorganisms (GCM) 10K type strain sequencing project: providing services to taxonomists for standard genome sequencing and annotation.</title>
        <authorList>
            <consortium name="The Broad Institute Genomics Platform"/>
            <consortium name="The Broad Institute Genome Sequencing Center for Infectious Disease"/>
            <person name="Wu L."/>
            <person name="Ma J."/>
        </authorList>
    </citation>
    <scope>NUCLEOTIDE SEQUENCE [LARGE SCALE GENOMIC DNA]</scope>
    <source>
        <strain evidence="4">CCUG 66188</strain>
    </source>
</reference>
<dbReference type="Proteomes" id="UP001596353">
    <property type="component" value="Unassembled WGS sequence"/>
</dbReference>